<sequence>MKWIKTTYHFCYHTFWYSVVAFILVIAVGISIIRLYLPDVKEHKQEIEDFASSILEQDVLIDSMEARLSGFTPTIIFNDVYLLDETGSRTIVHFEQARLTIDLFRSIYNFKLVPDSFTVIGVQLGIHRNEKGNFTIQGLDVGKLGDQFSAVQPSHENEDLARWFFERSKLAIQNSTVVWDDSETNKRIQFDNVNFNLLNDDDRHQITGTVTLPPDLGNDLEIAFDFSGNILNPREWSGDVFARADSLNLVNWGVKPSFKHISLEQGLLGLSLWGKWEKGKINSFTADLKTEDVTLNLGDVKQKFDIELLHGLVDWSRVNSGWKLNINKFEYLASDYIWPASNVLVNYNKNSETISAYASYLKIEDIKEVFLKGRLLDNTLNSLLERLDPQGILSNVHAKYSFAEDSKDYYVATQFESIAIKEWQDYPGLKGLSGKLVLNESEGSLSLASRKTSVNLPHMFRLPIMTNSIDGDINWFIENNAVHLRSSELVLDSDDISADFGFYVMVPMDKGSPYIDLQVAYRNGNAVNTKNYLPVSVMSEGLVNWIDKAFLSGSITEGGVILNGRLSDFPYEDSSGTLFANFNVKDVDVYYQQGWPNVYVNDADLEISSLGVIARSNDTTLYNSKLSKLRVRIQDFSLPLLKVSGRYKGNTTDIAEFLISSPVAPGAETIVRQSVISGSSTGQGRFQIPLSDAVKSRYGMYYEGKVKITNNKIDTWNGKLISEKINADIDFNPKGVFSDNLEFLLNSGPTKGKLYTQTVAKKHKIKITMQGEMLAEKIRDYLPAPLFKNVSGKTNWQGVLNIGNEDEPGYFQYISQLKGIRSNLPAPLNKNPEDVSRLDIKIKFPVDEKLPVRVNYADKLSTALVFNLDTLETKPLQRGEIIFYEENTEKKLDKLRASLPGAEELRVRGHLSSFNIDDWYELVDENSETRNVGMVDLNIPINFDMDYLKMVTNPDEDEEEELKPAKDPRRISLFKIDIKSFKYNDKIYGHIRSKVERHPDGFRISEIYIDAPYMHVEGEGSWFLRDGRQQTNFVVVLTADDIGVALTQLGFSATVEEGSTKSVIQAHWYDAPNRFEIEKLNGNIGVVIDDGVIREVKPGAGRLLGLFSVSELPRRLLLDFGELNEGLAFQQIIAQLEIKNGDAFADNVTIISPVALITIKGRTGLAKRDYDQLIRVSPAVSGTIPIITFLAWGGQIGALAFLIDTLIGDQMNDTLATEYTMTGSWDDPVITKLTPDIPEENQDSDEE</sequence>
<name>A0A3B1A3K6_9ZZZZ</name>
<keyword evidence="1" id="KW-1133">Transmembrane helix</keyword>
<proteinExistence type="predicted"/>
<dbReference type="AlphaFoldDB" id="A0A3B1A3K6"/>
<keyword evidence="1" id="KW-0472">Membrane</keyword>
<evidence type="ECO:0000256" key="1">
    <source>
        <dbReference type="SAM" id="Phobius"/>
    </source>
</evidence>
<evidence type="ECO:0000313" key="3">
    <source>
        <dbReference type="EMBL" id="VAW94703.1"/>
    </source>
</evidence>
<reference evidence="3" key="1">
    <citation type="submission" date="2018-06" db="EMBL/GenBank/DDBJ databases">
        <authorList>
            <person name="Zhirakovskaya E."/>
        </authorList>
    </citation>
    <scope>NUCLEOTIDE SEQUENCE</scope>
</reference>
<feature type="transmembrane region" description="Helical" evidence="1">
    <location>
        <begin position="15"/>
        <end position="37"/>
    </location>
</feature>
<protein>
    <recommendedName>
        <fullName evidence="2">YhdP central domain-containing protein</fullName>
    </recommendedName>
</protein>
<dbReference type="PANTHER" id="PTHR38690">
    <property type="entry name" value="PROTEASE-RELATED"/>
    <property type="match status" value="1"/>
</dbReference>
<feature type="domain" description="YhdP central" evidence="2">
    <location>
        <begin position="7"/>
        <end position="940"/>
    </location>
</feature>
<keyword evidence="1" id="KW-0812">Transmembrane</keyword>
<dbReference type="EMBL" id="UOFR01000029">
    <property type="protein sequence ID" value="VAW94703.1"/>
    <property type="molecule type" value="Genomic_DNA"/>
</dbReference>
<dbReference type="PANTHER" id="PTHR38690:SF1">
    <property type="entry name" value="PROTEASE"/>
    <property type="match status" value="1"/>
</dbReference>
<gene>
    <name evidence="3" type="ORF">MNBD_GAMMA21-3031</name>
</gene>
<dbReference type="InterPro" id="IPR011836">
    <property type="entry name" value="YhdP"/>
</dbReference>
<dbReference type="Pfam" id="PF13116">
    <property type="entry name" value="YhdP"/>
    <property type="match status" value="1"/>
</dbReference>
<organism evidence="3">
    <name type="scientific">hydrothermal vent metagenome</name>
    <dbReference type="NCBI Taxonomy" id="652676"/>
    <lineage>
        <taxon>unclassified sequences</taxon>
        <taxon>metagenomes</taxon>
        <taxon>ecological metagenomes</taxon>
    </lineage>
</organism>
<evidence type="ECO:0000259" key="2">
    <source>
        <dbReference type="Pfam" id="PF13116"/>
    </source>
</evidence>
<accession>A0A3B1A3K6</accession>
<dbReference type="InterPro" id="IPR025263">
    <property type="entry name" value="YhdP_central"/>
</dbReference>